<reference evidence="1" key="1">
    <citation type="submission" date="2023-04" db="EMBL/GenBank/DDBJ databases">
        <title>Draft Genome sequencing of Naganishia species isolated from polar environments using Oxford Nanopore Technology.</title>
        <authorList>
            <person name="Leo P."/>
            <person name="Venkateswaran K."/>
        </authorList>
    </citation>
    <scope>NUCLEOTIDE SEQUENCE</scope>
    <source>
        <strain evidence="1">MNA-CCFEE 5425</strain>
    </source>
</reference>
<protein>
    <submittedName>
        <fullName evidence="1">Uncharacterized protein</fullName>
    </submittedName>
</protein>
<accession>A0ACC2XJV2</accession>
<name>A0ACC2XJV2_9TREE</name>
<organism evidence="1 2">
    <name type="scientific">Naganishia vaughanmartiniae</name>
    <dbReference type="NCBI Taxonomy" id="1424756"/>
    <lineage>
        <taxon>Eukaryota</taxon>
        <taxon>Fungi</taxon>
        <taxon>Dikarya</taxon>
        <taxon>Basidiomycota</taxon>
        <taxon>Agaricomycotina</taxon>
        <taxon>Tremellomycetes</taxon>
        <taxon>Filobasidiales</taxon>
        <taxon>Filobasidiaceae</taxon>
        <taxon>Naganishia</taxon>
    </lineage>
</organism>
<dbReference type="Proteomes" id="UP001243375">
    <property type="component" value="Unassembled WGS sequence"/>
</dbReference>
<evidence type="ECO:0000313" key="1">
    <source>
        <dbReference type="EMBL" id="KAJ9123890.1"/>
    </source>
</evidence>
<evidence type="ECO:0000313" key="2">
    <source>
        <dbReference type="Proteomes" id="UP001243375"/>
    </source>
</evidence>
<proteinExistence type="predicted"/>
<keyword evidence="2" id="KW-1185">Reference proteome</keyword>
<gene>
    <name evidence="1" type="ORF">QFC22_000678</name>
</gene>
<comment type="caution">
    <text evidence="1">The sequence shown here is derived from an EMBL/GenBank/DDBJ whole genome shotgun (WGS) entry which is preliminary data.</text>
</comment>
<dbReference type="EMBL" id="JASBWU010000002">
    <property type="protein sequence ID" value="KAJ9123890.1"/>
    <property type="molecule type" value="Genomic_DNA"/>
</dbReference>
<sequence length="1197" mass="121294">MRFPLGVGITSLSLILQSLAAPAPLPSSGSTTATPSVVVVTQTITDHVTATDHVTVTDHTTQTDIVLETAYLIPSLPACYAQPTGTGAPLIYEPVPTAKVGATGGNQVASSGGALSNSNGVSSSSDSSTGSSNANGVSSSVNSNVGSPNSNDVSTASNGNSPSSSSSSSTGNSASLGNGLTTVSSNGNTGGASATLNTTEGMTGATESAPTLFPIVPPGHDTTHVGTLTPSTNGSYYYTQNGTTDTSIEHLFAEVNTTYMYPTVTIPHTALISSVTCLANGTELAIAFNSTTAYQYAMTHWTVGKEGFLLVTDTIGCSASNDGQHTYWLVSGLTYNDATSTITAKVTELAVADALDNVSLVWGSWTPAGSTPSTPISLPGTVTANTPGTTGNSSSTPGTTSGSSSANSTTPSAESFANLTCANPPASYMGLPTAPCGPDFDAVLDAKIGFLDFTVDPDTDVAAANAAWGDFGGGDEETDLSSSNATRRALQRRVLSAGLVRRAEDCSWYDVPCHARNLANAIVQAPAKIVEAAKDLGTTLVNTAVDVGTGIYDGLKSAANALSAPSFDTTVPINLGPTNGDSPFGPAYLLYHGELKKKNGAEGSLDLYCVQCGITGSAAIHGALDYSILQLSITKAEIGINGNLKAQAALGMHAEGKYEKNYVKNIFSYPVPEAGVKIGNLLVVGVIVSLDATADINISAEADVLAGVSLTIANFNANLDMVDSSKSGVTGFEPTFDKQFSATGSITASIGLGLPVEVGVGIEVPPIPSIGRRVVGLKNTPSVVGTVKAKASISAGGGISERAEDDGSSSDSGSGSDSGAASTATPDNCANSISFSVDIHDKFELDLFGKIIPLVSFDKEGVATGEKCFGSGVISSPPTTPAAPADGSSTDTPADGSSSDAAAPAPADGSSSDSAAAPADGSSSDSAAAPADSSSEASNAAPAERRRSFRFARDLASNSSTVMPVNATSSPSAMNSTSSSPSTAYGNSTAADSVSQQINDSATNETDITDALNQAINGVDADKSANATDGLSYGSIVDFSGKYVLGVSDDGNFYIDTVSNQAQTIGFAFSESVAVEDEEGDLLFYYPDEMKALGVSRFRATDIEHIPKSSDIISLKPINYDNAAATPGVFLAVDSKLNNFVTILCNFAGGLDSKIFLASSIAEGVATLKKPELQYVITGGPVTDCAPIAFKSDFAGY</sequence>